<feature type="domain" description="RNase H type-1" evidence="3">
    <location>
        <begin position="417"/>
        <end position="562"/>
    </location>
</feature>
<dbReference type="InterPro" id="IPR036875">
    <property type="entry name" value="Znf_CCHC_sf"/>
</dbReference>
<keyword evidence="1" id="KW-0507">mRNA processing</keyword>
<protein>
    <recommendedName>
        <fullName evidence="3">RNase H type-1 domain-containing protein</fullName>
    </recommendedName>
</protein>
<evidence type="ECO:0000313" key="5">
    <source>
        <dbReference type="Proteomes" id="UP000325313"/>
    </source>
</evidence>
<evidence type="ECO:0000256" key="2">
    <source>
        <dbReference type="SAM" id="MobiDB-lite"/>
    </source>
</evidence>
<feature type="compositionally biased region" description="Polar residues" evidence="2">
    <location>
        <begin position="17"/>
        <end position="34"/>
    </location>
</feature>
<dbReference type="EMBL" id="VDEP01000305">
    <property type="protein sequence ID" value="KAA1109387.1"/>
    <property type="molecule type" value="Genomic_DNA"/>
</dbReference>
<dbReference type="Gene3D" id="4.10.60.10">
    <property type="entry name" value="Zinc finger, CCHC-type"/>
    <property type="match status" value="1"/>
</dbReference>
<dbReference type="GO" id="GO:0003676">
    <property type="term" value="F:nucleic acid binding"/>
    <property type="evidence" value="ECO:0007669"/>
    <property type="project" value="InterPro"/>
</dbReference>
<evidence type="ECO:0000256" key="1">
    <source>
        <dbReference type="ARBA" id="ARBA00022664"/>
    </source>
</evidence>
<dbReference type="AlphaFoldDB" id="A0A5B0Q8A9"/>
<dbReference type="InterPro" id="IPR002156">
    <property type="entry name" value="RNaseH_domain"/>
</dbReference>
<dbReference type="SUPFAM" id="SSF57756">
    <property type="entry name" value="Retrovirus zinc finger-like domains"/>
    <property type="match status" value="1"/>
</dbReference>
<organism evidence="4 5">
    <name type="scientific">Puccinia graminis f. sp. tritici</name>
    <dbReference type="NCBI Taxonomy" id="56615"/>
    <lineage>
        <taxon>Eukaryota</taxon>
        <taxon>Fungi</taxon>
        <taxon>Dikarya</taxon>
        <taxon>Basidiomycota</taxon>
        <taxon>Pucciniomycotina</taxon>
        <taxon>Pucciniomycetes</taxon>
        <taxon>Pucciniales</taxon>
        <taxon>Pucciniaceae</taxon>
        <taxon>Puccinia</taxon>
    </lineage>
</organism>
<accession>A0A5B0Q8A9</accession>
<dbReference type="Proteomes" id="UP000325313">
    <property type="component" value="Unassembled WGS sequence"/>
</dbReference>
<dbReference type="InterPro" id="IPR036397">
    <property type="entry name" value="RNaseH_sf"/>
</dbReference>
<dbReference type="GO" id="GO:0006397">
    <property type="term" value="P:mRNA processing"/>
    <property type="evidence" value="ECO:0007669"/>
    <property type="project" value="UniProtKB-KW"/>
</dbReference>
<evidence type="ECO:0000313" key="4">
    <source>
        <dbReference type="EMBL" id="KAA1109387.1"/>
    </source>
</evidence>
<sequence length="636" mass="71264">MPPKRIVSHDDMEDIDSSNSSPPHTPTQHDFSHNPSTIPVIITADKVKVAASLLGVEKLVSTQTLANLEKITSRLDSIEKSIHSPPTAKRATVAAWTSAVKDKPNHVLVQPVIRPPPPKKIINEFKPASFVIPKTDDNTPIIIKGVATLPSGDFKFFTQSRFAAKWLLEHKHKWTHLCDSSLVTPPSSFPVIVHSMPISFTPSNQSSILELCKENNIDSKDILSIRWLGDPRNKKQSHGSLIINLFDKNLAQKVEKGGLFYKFLFLRGAHYKKSPLQCFQCLEVGHTAQICKNPPMCKLCGDNHNSRDCTSDDNKDSCVKCIQFEKSLDLPTGVDEDNIRFRHSPIKISASPSTHPSPIHNILDKHLISTYNLSSIETIHPHIIDPWEDFSLPISNLKIKKEEIKSKVQLQIDNLKSKYKHLIFTDGSNIPENGSASAALLDNTTEFSCRISDSNKSSAFEAEVQAISIGLEIFINKFLNPSSNVSSNIAPINIFCDNQATLFSITNPPLPKSYQSTFLNIFKKFKIIQDLCHIPISLFWCPAHVGIPENETVDKLAKAATLPSHANHLHDQIQSLSNTQQLARSSFKFNKTKKSIVRNKIRLSFPPLKIFEQLDQLERSVGSIIYQLRCKTQKWL</sequence>
<name>A0A5B0Q8A9_PUCGR</name>
<dbReference type="Pfam" id="PF00075">
    <property type="entry name" value="RNase_H"/>
    <property type="match status" value="1"/>
</dbReference>
<dbReference type="PROSITE" id="PS50879">
    <property type="entry name" value="RNASE_H_1"/>
    <property type="match status" value="1"/>
</dbReference>
<dbReference type="SUPFAM" id="SSF53098">
    <property type="entry name" value="Ribonuclease H-like"/>
    <property type="match status" value="1"/>
</dbReference>
<dbReference type="GO" id="GO:0004523">
    <property type="term" value="F:RNA-DNA hybrid ribonuclease activity"/>
    <property type="evidence" value="ECO:0007669"/>
    <property type="project" value="InterPro"/>
</dbReference>
<evidence type="ECO:0000259" key="3">
    <source>
        <dbReference type="PROSITE" id="PS50879"/>
    </source>
</evidence>
<dbReference type="GO" id="GO:0008270">
    <property type="term" value="F:zinc ion binding"/>
    <property type="evidence" value="ECO:0007669"/>
    <property type="project" value="InterPro"/>
</dbReference>
<proteinExistence type="predicted"/>
<gene>
    <name evidence="4" type="ORF">PGTUg99_031633</name>
</gene>
<dbReference type="Gene3D" id="3.30.420.10">
    <property type="entry name" value="Ribonuclease H-like superfamily/Ribonuclease H"/>
    <property type="match status" value="1"/>
</dbReference>
<dbReference type="InterPro" id="IPR012337">
    <property type="entry name" value="RNaseH-like_sf"/>
</dbReference>
<feature type="region of interest" description="Disordered" evidence="2">
    <location>
        <begin position="1"/>
        <end position="34"/>
    </location>
</feature>
<reference evidence="4 5" key="1">
    <citation type="submission" date="2019-05" db="EMBL/GenBank/DDBJ databases">
        <title>Emergence of the Ug99 lineage of the wheat stem rust pathogen through somatic hybridization.</title>
        <authorList>
            <person name="Li F."/>
            <person name="Upadhyaya N.M."/>
            <person name="Sperschneider J."/>
            <person name="Matny O."/>
            <person name="Nguyen-Phuc H."/>
            <person name="Mago R."/>
            <person name="Raley C."/>
            <person name="Miller M.E."/>
            <person name="Silverstein K.A.T."/>
            <person name="Henningsen E."/>
            <person name="Hirsch C.D."/>
            <person name="Visser B."/>
            <person name="Pretorius Z.A."/>
            <person name="Steffenson B.J."/>
            <person name="Schwessinger B."/>
            <person name="Dodds P.N."/>
            <person name="Figueroa M."/>
        </authorList>
    </citation>
    <scope>NUCLEOTIDE SEQUENCE [LARGE SCALE GENOMIC DNA]</scope>
    <source>
        <strain evidence="4 5">Ug99</strain>
    </source>
</reference>
<dbReference type="CDD" id="cd09276">
    <property type="entry name" value="Rnase_HI_RT_non_LTR"/>
    <property type="match status" value="1"/>
</dbReference>
<comment type="caution">
    <text evidence="4">The sequence shown here is derived from an EMBL/GenBank/DDBJ whole genome shotgun (WGS) entry which is preliminary data.</text>
</comment>